<protein>
    <submittedName>
        <fullName evidence="1">Uncharacterized protein</fullName>
    </submittedName>
</protein>
<dbReference type="PATRIC" id="fig|1218565.3.peg.2851"/>
<name>M6CTS2_9LEPT</name>
<dbReference type="EMBL" id="ANIK01000062">
    <property type="protein sequence ID" value="EMJ93891.1"/>
    <property type="molecule type" value="Genomic_DNA"/>
</dbReference>
<evidence type="ECO:0000313" key="1">
    <source>
        <dbReference type="EMBL" id="EMJ93891.1"/>
    </source>
</evidence>
<evidence type="ECO:0000313" key="2">
    <source>
        <dbReference type="Proteomes" id="UP000011988"/>
    </source>
</evidence>
<comment type="caution">
    <text evidence="1">The sequence shown here is derived from an EMBL/GenBank/DDBJ whole genome shotgun (WGS) entry which is preliminary data.</text>
</comment>
<dbReference type="RefSeq" id="WP_020774031.1">
    <property type="nucleotide sequence ID" value="NZ_ANIK01000062.1"/>
</dbReference>
<reference evidence="1 2" key="1">
    <citation type="submission" date="2013-01" db="EMBL/GenBank/DDBJ databases">
        <authorList>
            <person name="Harkins D.M."/>
            <person name="Durkin A.S."/>
            <person name="Brinkac L.M."/>
            <person name="Haft D.H."/>
            <person name="Selengut J.D."/>
            <person name="Sanka R."/>
            <person name="DePew J."/>
            <person name="Purushe J."/>
            <person name="Galloway R.L."/>
            <person name="Vinetz J.M."/>
            <person name="Sutton G.G."/>
            <person name="Nierman W.C."/>
            <person name="Fouts D.E."/>
        </authorList>
    </citation>
    <scope>NUCLEOTIDE SEQUENCE [LARGE SCALE GENOMIC DNA]</scope>
    <source>
        <strain evidence="1 2">79601</strain>
    </source>
</reference>
<sequence length="86" mass="9465">MNSFRKMYKSTIVKILMIGFILSSTLLCSAGVARDRFVHSTQCPEDKVSVKNIGGGAFEAEGCGKKQTYVCIEAQWNTICRAEPSL</sequence>
<proteinExistence type="predicted"/>
<dbReference type="AlphaFoldDB" id="M6CTS2"/>
<gene>
    <name evidence="1" type="ORF">LEP1GSC194_2890</name>
</gene>
<dbReference type="Proteomes" id="UP000011988">
    <property type="component" value="Unassembled WGS sequence"/>
</dbReference>
<accession>M6CTS2</accession>
<organism evidence="1 2">
    <name type="scientific">Leptospira alstonii serovar Sichuan str. 79601</name>
    <dbReference type="NCBI Taxonomy" id="1218565"/>
    <lineage>
        <taxon>Bacteria</taxon>
        <taxon>Pseudomonadati</taxon>
        <taxon>Spirochaetota</taxon>
        <taxon>Spirochaetia</taxon>
        <taxon>Leptospirales</taxon>
        <taxon>Leptospiraceae</taxon>
        <taxon>Leptospira</taxon>
    </lineage>
</organism>